<reference evidence="2 3" key="1">
    <citation type="submission" date="2018-11" db="EMBL/GenBank/DDBJ databases">
        <title>Novel bacteria species description.</title>
        <authorList>
            <person name="Han J.-H."/>
        </authorList>
    </citation>
    <scope>NUCLEOTIDE SEQUENCE [LARGE SCALE GENOMIC DNA]</scope>
    <source>
        <strain evidence="2 3">KCTC23259</strain>
    </source>
</reference>
<gene>
    <name evidence="2" type="ORF">EGI31_04065</name>
</gene>
<sequence length="141" mass="15624">MIRLLFLLFGLVLSAAQCEADIDPELVKLDGTWKLYKIGVGYPAPNSPTELIPTETETLEIDAKASTLIRKVNGVVTESTKIEIGNHPKSSPNPRLALVFLESETYSFLSIDEQKGEIALYQKCPLDAELADGSTYFYKKQ</sequence>
<keyword evidence="1" id="KW-0732">Signal</keyword>
<name>A0AAE3GZH2_9BACT</name>
<dbReference type="EMBL" id="RJUF01000006">
    <property type="protein sequence ID" value="MCP9762118.1"/>
    <property type="molecule type" value="Genomic_DNA"/>
</dbReference>
<dbReference type="Proteomes" id="UP001204144">
    <property type="component" value="Unassembled WGS sequence"/>
</dbReference>
<organism evidence="2 3">
    <name type="scientific">Lacihabitans soyangensis</name>
    <dbReference type="NCBI Taxonomy" id="869394"/>
    <lineage>
        <taxon>Bacteria</taxon>
        <taxon>Pseudomonadati</taxon>
        <taxon>Bacteroidota</taxon>
        <taxon>Cytophagia</taxon>
        <taxon>Cytophagales</taxon>
        <taxon>Leadbetterellaceae</taxon>
        <taxon>Lacihabitans</taxon>
    </lineage>
</organism>
<dbReference type="RefSeq" id="WP_255035874.1">
    <property type="nucleotide sequence ID" value="NZ_RJUF01000006.1"/>
</dbReference>
<accession>A0AAE3GZH2</accession>
<evidence type="ECO:0000256" key="1">
    <source>
        <dbReference type="SAM" id="SignalP"/>
    </source>
</evidence>
<feature type="chain" id="PRO_5042022473" description="Lipocalin-like domain-containing protein" evidence="1">
    <location>
        <begin position="21"/>
        <end position="141"/>
    </location>
</feature>
<proteinExistence type="predicted"/>
<comment type="caution">
    <text evidence="2">The sequence shown here is derived from an EMBL/GenBank/DDBJ whole genome shotgun (WGS) entry which is preliminary data.</text>
</comment>
<protein>
    <recommendedName>
        <fullName evidence="4">Lipocalin-like domain-containing protein</fullName>
    </recommendedName>
</protein>
<dbReference type="AlphaFoldDB" id="A0AAE3GZH2"/>
<feature type="signal peptide" evidence="1">
    <location>
        <begin position="1"/>
        <end position="20"/>
    </location>
</feature>
<evidence type="ECO:0000313" key="3">
    <source>
        <dbReference type="Proteomes" id="UP001204144"/>
    </source>
</evidence>
<evidence type="ECO:0000313" key="2">
    <source>
        <dbReference type="EMBL" id="MCP9762118.1"/>
    </source>
</evidence>
<evidence type="ECO:0008006" key="4">
    <source>
        <dbReference type="Google" id="ProtNLM"/>
    </source>
</evidence>
<keyword evidence="3" id="KW-1185">Reference proteome</keyword>